<dbReference type="AlphaFoldDB" id="A0A1C2E7I3"/>
<proteinExistence type="predicted"/>
<accession>A0A1C2E7I3</accession>
<comment type="caution">
    <text evidence="2">The sequence shown here is derived from an EMBL/GenBank/DDBJ whole genome shotgun (WGS) entry which is preliminary data.</text>
</comment>
<evidence type="ECO:0000256" key="1">
    <source>
        <dbReference type="SAM" id="MobiDB-lite"/>
    </source>
</evidence>
<dbReference type="EMBL" id="MDEO01000026">
    <property type="protein sequence ID" value="OCX22873.1"/>
    <property type="molecule type" value="Genomic_DNA"/>
</dbReference>
<protein>
    <submittedName>
        <fullName evidence="2">Uncharacterized protein</fullName>
    </submittedName>
</protein>
<name>A0A1C2E7I3_9HYPH</name>
<dbReference type="Proteomes" id="UP000094412">
    <property type="component" value="Unassembled WGS sequence"/>
</dbReference>
<organism evidence="2 3">
    <name type="scientific">Mesorhizobium hungaricum</name>
    <dbReference type="NCBI Taxonomy" id="1566387"/>
    <lineage>
        <taxon>Bacteria</taxon>
        <taxon>Pseudomonadati</taxon>
        <taxon>Pseudomonadota</taxon>
        <taxon>Alphaproteobacteria</taxon>
        <taxon>Hyphomicrobiales</taxon>
        <taxon>Phyllobacteriaceae</taxon>
        <taxon>Mesorhizobium</taxon>
    </lineage>
</organism>
<gene>
    <name evidence="2" type="ORF">QV13_05370</name>
</gene>
<evidence type="ECO:0000313" key="2">
    <source>
        <dbReference type="EMBL" id="OCX22873.1"/>
    </source>
</evidence>
<evidence type="ECO:0000313" key="3">
    <source>
        <dbReference type="Proteomes" id="UP000094412"/>
    </source>
</evidence>
<sequence>MALGEFERIRRRSCRVVIVVGVRRHVLDGEQLAASRDEADGKGHVRMRIQNTRSLGDGQEKSIPGPTSSRNMSPWAICSGVLATGTSARMTLPEK</sequence>
<reference evidence="2 3" key="1">
    <citation type="submission" date="2016-08" db="EMBL/GenBank/DDBJ databases">
        <title>Whole genome sequence of Mesorhizobium sp. strain UASWS1009 isolated from industrial sewage.</title>
        <authorList>
            <person name="Crovadore J."/>
            <person name="Calmin G."/>
            <person name="Chablais R."/>
            <person name="Cochard B."/>
            <person name="Lefort F."/>
        </authorList>
    </citation>
    <scope>NUCLEOTIDE SEQUENCE [LARGE SCALE GENOMIC DNA]</scope>
    <source>
        <strain evidence="2 3">UASWS1009</strain>
    </source>
</reference>
<keyword evidence="3" id="KW-1185">Reference proteome</keyword>
<feature type="region of interest" description="Disordered" evidence="1">
    <location>
        <begin position="50"/>
        <end position="74"/>
    </location>
</feature>